<dbReference type="SUPFAM" id="SSF53041">
    <property type="entry name" value="Resolvase-like"/>
    <property type="match status" value="1"/>
</dbReference>
<dbReference type="InterPro" id="IPR050639">
    <property type="entry name" value="SSR_resolvase"/>
</dbReference>
<dbReference type="InterPro" id="IPR006119">
    <property type="entry name" value="Resolv_N"/>
</dbReference>
<accession>A0A2N4T3T1</accession>
<dbReference type="Gene3D" id="3.40.50.1390">
    <property type="entry name" value="Resolvase, N-terminal catalytic domain"/>
    <property type="match status" value="1"/>
</dbReference>
<dbReference type="SMART" id="SM00857">
    <property type="entry name" value="Resolvase"/>
    <property type="match status" value="1"/>
</dbReference>
<dbReference type="Proteomes" id="UP000234632">
    <property type="component" value="Unassembled WGS sequence"/>
</dbReference>
<dbReference type="CDD" id="cd00338">
    <property type="entry name" value="Ser_Recombinase"/>
    <property type="match status" value="1"/>
</dbReference>
<protein>
    <recommendedName>
        <fullName evidence="6">Serine recombinase</fullName>
    </recommendedName>
</protein>
<dbReference type="InterPro" id="IPR011109">
    <property type="entry name" value="DNA_bind_recombinase_dom"/>
</dbReference>
<dbReference type="InterPro" id="IPR025827">
    <property type="entry name" value="Zn_ribbon_recom_dom"/>
</dbReference>
<evidence type="ECO:0008006" key="6">
    <source>
        <dbReference type="Google" id="ProtNLM"/>
    </source>
</evidence>
<gene>
    <name evidence="4" type="ORF">AUQ48_12445</name>
</gene>
<name>A0A2N4T3T1_9MICC</name>
<evidence type="ECO:0000313" key="5">
    <source>
        <dbReference type="Proteomes" id="UP000234632"/>
    </source>
</evidence>
<dbReference type="Gene3D" id="3.90.1750.20">
    <property type="entry name" value="Putative Large Serine Recombinase, Chain B, Domain 2"/>
    <property type="match status" value="1"/>
</dbReference>
<dbReference type="EMBL" id="LOMZ01000001">
    <property type="protein sequence ID" value="PLC12889.1"/>
    <property type="molecule type" value="Genomic_DNA"/>
</dbReference>
<dbReference type="PANTHER" id="PTHR30461">
    <property type="entry name" value="DNA-INVERTASE FROM LAMBDOID PROPHAGE"/>
    <property type="match status" value="1"/>
</dbReference>
<proteinExistence type="predicted"/>
<dbReference type="PROSITE" id="PS51736">
    <property type="entry name" value="RECOMBINASES_3"/>
    <property type="match status" value="1"/>
</dbReference>
<dbReference type="Pfam" id="PF07508">
    <property type="entry name" value="Recombinase"/>
    <property type="match status" value="1"/>
</dbReference>
<evidence type="ECO:0000259" key="2">
    <source>
        <dbReference type="PROSITE" id="PS51736"/>
    </source>
</evidence>
<evidence type="ECO:0000259" key="3">
    <source>
        <dbReference type="PROSITE" id="PS51737"/>
    </source>
</evidence>
<dbReference type="InterPro" id="IPR038109">
    <property type="entry name" value="DNA_bind_recomb_sf"/>
</dbReference>
<feature type="region of interest" description="Disordered" evidence="1">
    <location>
        <begin position="135"/>
        <end position="162"/>
    </location>
</feature>
<dbReference type="RefSeq" id="WP_101852428.1">
    <property type="nucleotide sequence ID" value="NZ_LOMZ01000001.1"/>
</dbReference>
<feature type="domain" description="Recombinase" evidence="3">
    <location>
        <begin position="164"/>
        <end position="268"/>
    </location>
</feature>
<evidence type="ECO:0000313" key="4">
    <source>
        <dbReference type="EMBL" id="PLC12889.1"/>
    </source>
</evidence>
<comment type="caution">
    <text evidence="4">The sequence shown here is derived from an EMBL/GenBank/DDBJ whole genome shotgun (WGS) entry which is preliminary data.</text>
</comment>
<dbReference type="AlphaFoldDB" id="A0A2N4T3T1"/>
<dbReference type="InterPro" id="IPR036162">
    <property type="entry name" value="Resolvase-like_N_sf"/>
</dbReference>
<dbReference type="Pfam" id="PF13408">
    <property type="entry name" value="Zn_ribbon_recom"/>
    <property type="match status" value="1"/>
</dbReference>
<evidence type="ECO:0000256" key="1">
    <source>
        <dbReference type="SAM" id="MobiDB-lite"/>
    </source>
</evidence>
<reference evidence="4 5" key="1">
    <citation type="submission" date="2015-12" db="EMBL/GenBank/DDBJ databases">
        <authorList>
            <person name="Shamseldin A."/>
            <person name="Moawad H."/>
            <person name="Abd El-Rahim W.M."/>
            <person name="Sadowsky M.J."/>
        </authorList>
    </citation>
    <scope>NUCLEOTIDE SEQUENCE [LARGE SCALE GENOMIC DNA]</scope>
    <source>
        <strain evidence="4 5">S43</strain>
    </source>
</reference>
<organism evidence="4 5">
    <name type="scientific">Kocuria flava</name>
    <dbReference type="NCBI Taxonomy" id="446860"/>
    <lineage>
        <taxon>Bacteria</taxon>
        <taxon>Bacillati</taxon>
        <taxon>Actinomycetota</taxon>
        <taxon>Actinomycetes</taxon>
        <taxon>Micrococcales</taxon>
        <taxon>Micrococcaceae</taxon>
        <taxon>Kocuria</taxon>
    </lineage>
</organism>
<dbReference type="PANTHER" id="PTHR30461:SF23">
    <property type="entry name" value="DNA RECOMBINASE-RELATED"/>
    <property type="match status" value="1"/>
</dbReference>
<feature type="domain" description="Resolvase/invertase-type recombinase catalytic" evidence="2">
    <location>
        <begin position="7"/>
        <end position="155"/>
    </location>
</feature>
<dbReference type="PROSITE" id="PS51737">
    <property type="entry name" value="RECOMBINASE_DNA_BIND"/>
    <property type="match status" value="1"/>
</dbReference>
<dbReference type="GO" id="GO:0000150">
    <property type="term" value="F:DNA strand exchange activity"/>
    <property type="evidence" value="ECO:0007669"/>
    <property type="project" value="InterPro"/>
</dbReference>
<sequence length="468" mass="53000">MTKTRNAVAIYARISQDRTGEELGVKRQLQDCRAEAEKRSWTVAQEYVGDDISAYSGKKRPEYERMLRDIAEGRRDGVIVWHMDRLHRQPKELEGFVEVCTRAGVRDVVTPSGDLEFANGDGLLMARLLAAVAANESDSKRRRGKRKAQEIAESGKPMMGGPRPFGFQDDRVSHHPAEAPVIRQLARRALAGETLTSLATWLQDEGITTTQGKEWRTNTLRTVLTNPRMWGMRVHQKQVIGKAVWEPIITEDEGERLRRKLLDPARRTNRSARRYALSGMLECGKCGNRMHSHPRGQYRRYGCLKGPDSRGCGGVFIYAEKLEEFIAEAVLYRLDSPELHRTLTEDTTAPDEVRALEEAIEADAAKLDELAEMWADGDITRAQMKTMQSRVEARLEDNRRAFSRLTHPADAAEYIGQGQELRQKWHTLNLSQQVAIIKAVLHKVAILPATTPGRHGIDPNRVVPEWRL</sequence>
<dbReference type="GO" id="GO:0003677">
    <property type="term" value="F:DNA binding"/>
    <property type="evidence" value="ECO:0007669"/>
    <property type="project" value="InterPro"/>
</dbReference>
<dbReference type="Pfam" id="PF00239">
    <property type="entry name" value="Resolvase"/>
    <property type="match status" value="1"/>
</dbReference>